<protein>
    <submittedName>
        <fullName evidence="1">Uncharacterized protein</fullName>
    </submittedName>
</protein>
<comment type="caution">
    <text evidence="1">The sequence shown here is derived from an EMBL/GenBank/DDBJ whole genome shotgun (WGS) entry which is preliminary data.</text>
</comment>
<dbReference type="EMBL" id="CAWYQH010000013">
    <property type="protein sequence ID" value="CAK8674768.1"/>
    <property type="molecule type" value="Genomic_DNA"/>
</dbReference>
<gene>
    <name evidence="1" type="ORF">CVLEPA_LOCUS4434</name>
</gene>
<evidence type="ECO:0000313" key="2">
    <source>
        <dbReference type="Proteomes" id="UP001642483"/>
    </source>
</evidence>
<proteinExistence type="predicted"/>
<sequence length="89" mass="10168">MRPKRRTVQFYKTSISTHILLLYVENNNATTPFSRPSAITGRKSFTSLSPVRAPATTADRKHALNRKKVRKNTTEFIERVSPSDVFLAF</sequence>
<dbReference type="Proteomes" id="UP001642483">
    <property type="component" value="Unassembled WGS sequence"/>
</dbReference>
<reference evidence="1 2" key="1">
    <citation type="submission" date="2024-02" db="EMBL/GenBank/DDBJ databases">
        <authorList>
            <person name="Daric V."/>
            <person name="Darras S."/>
        </authorList>
    </citation>
    <scope>NUCLEOTIDE SEQUENCE [LARGE SCALE GENOMIC DNA]</scope>
</reference>
<organism evidence="1 2">
    <name type="scientific">Clavelina lepadiformis</name>
    <name type="common">Light-bulb sea squirt</name>
    <name type="synonym">Ascidia lepadiformis</name>
    <dbReference type="NCBI Taxonomy" id="159417"/>
    <lineage>
        <taxon>Eukaryota</taxon>
        <taxon>Metazoa</taxon>
        <taxon>Chordata</taxon>
        <taxon>Tunicata</taxon>
        <taxon>Ascidiacea</taxon>
        <taxon>Aplousobranchia</taxon>
        <taxon>Clavelinidae</taxon>
        <taxon>Clavelina</taxon>
    </lineage>
</organism>
<accession>A0ABP0F4Z4</accession>
<name>A0ABP0F4Z4_CLALP</name>
<keyword evidence="2" id="KW-1185">Reference proteome</keyword>
<evidence type="ECO:0000313" key="1">
    <source>
        <dbReference type="EMBL" id="CAK8674768.1"/>
    </source>
</evidence>